<dbReference type="AlphaFoldDB" id="A0A9X3N090"/>
<dbReference type="RefSeq" id="WP_270045330.1">
    <property type="nucleotide sequence ID" value="NZ_JAPDOD010000058.1"/>
</dbReference>
<dbReference type="Proteomes" id="UP001149140">
    <property type="component" value="Unassembled WGS sequence"/>
</dbReference>
<feature type="compositionally biased region" description="Pro residues" evidence="1">
    <location>
        <begin position="134"/>
        <end position="156"/>
    </location>
</feature>
<comment type="caution">
    <text evidence="3">The sequence shown here is derived from an EMBL/GenBank/DDBJ whole genome shotgun (WGS) entry which is preliminary data.</text>
</comment>
<reference evidence="3" key="1">
    <citation type="submission" date="2022-10" db="EMBL/GenBank/DDBJ databases">
        <title>The WGS of Solirubrobacter ginsenosidimutans DSM 21036.</title>
        <authorList>
            <person name="Jiang Z."/>
        </authorList>
    </citation>
    <scope>NUCLEOTIDE SEQUENCE</scope>
    <source>
        <strain evidence="3">DSM 21036</strain>
    </source>
</reference>
<accession>A0A9X3N090</accession>
<protein>
    <submittedName>
        <fullName evidence="3">Metal-binding motif-containing protein</fullName>
    </submittedName>
</protein>
<keyword evidence="2" id="KW-0732">Signal</keyword>
<dbReference type="InterPro" id="IPR021655">
    <property type="entry name" value="Put_metal-bd"/>
</dbReference>
<evidence type="ECO:0000256" key="2">
    <source>
        <dbReference type="SAM" id="SignalP"/>
    </source>
</evidence>
<evidence type="ECO:0000313" key="3">
    <source>
        <dbReference type="EMBL" id="MDA0166069.1"/>
    </source>
</evidence>
<evidence type="ECO:0000256" key="1">
    <source>
        <dbReference type="SAM" id="MobiDB-lite"/>
    </source>
</evidence>
<name>A0A9X3N090_9ACTN</name>
<feature type="chain" id="PRO_5040834412" evidence="2">
    <location>
        <begin position="23"/>
        <end position="317"/>
    </location>
</feature>
<feature type="region of interest" description="Disordered" evidence="1">
    <location>
        <begin position="129"/>
        <end position="195"/>
    </location>
</feature>
<organism evidence="3 4">
    <name type="scientific">Solirubrobacter ginsenosidimutans</name>
    <dbReference type="NCBI Taxonomy" id="490573"/>
    <lineage>
        <taxon>Bacteria</taxon>
        <taxon>Bacillati</taxon>
        <taxon>Actinomycetota</taxon>
        <taxon>Thermoleophilia</taxon>
        <taxon>Solirubrobacterales</taxon>
        <taxon>Solirubrobacteraceae</taxon>
        <taxon>Solirubrobacter</taxon>
    </lineage>
</organism>
<feature type="signal peptide" evidence="2">
    <location>
        <begin position="1"/>
        <end position="22"/>
    </location>
</feature>
<dbReference type="EMBL" id="JAPDOD010000058">
    <property type="protein sequence ID" value="MDA0166069.1"/>
    <property type="molecule type" value="Genomic_DNA"/>
</dbReference>
<feature type="compositionally biased region" description="Polar residues" evidence="1">
    <location>
        <begin position="169"/>
        <end position="178"/>
    </location>
</feature>
<keyword evidence="4" id="KW-1185">Reference proteome</keyword>
<dbReference type="Pfam" id="PF11617">
    <property type="entry name" value="Cu-binding_MopE"/>
    <property type="match status" value="1"/>
</dbReference>
<proteinExistence type="predicted"/>
<evidence type="ECO:0000313" key="4">
    <source>
        <dbReference type="Proteomes" id="UP001149140"/>
    </source>
</evidence>
<gene>
    <name evidence="3" type="ORF">OM076_37745</name>
</gene>
<sequence>MRAVVGAAIVGALLAFAAPAQAFKFDVTWAYGVVADNPFNDPDSGALLPATAVFPRGQVKDAGTPDCCAVKMTVTALGTSGQGLFSYDTSDGSAVYRNIDRRIDTSPNTIASVRYDLCRSDGRCATHTIARPASPAPTPQPGVSPTPTPTPAPPSPAIDQDGDGYPSSVDCSDVNNTVHPGAREIPGNGIDDDCSGGDQPGKVLAIVKSDWTVTRRTDPRVKLMQVRDAPAGAQVDVLCKGRGCPFKQRRKVLDANGETSLTKLFKHRLRHGITIDVVISSPNMISKVTRYVIRRGVNPSSRSMCIPLGSNTPQRRC</sequence>